<evidence type="ECO:0000256" key="2">
    <source>
        <dbReference type="PROSITE-ProRule" id="PRU00169"/>
    </source>
</evidence>
<sequence>MTLSSLRAPARPLCVLVVDDDPFILTLMRDMLQAAGLDDPSHAILTESDPLRGLERVTAARPDLLICDLSMPRMSGIEFLAAAGSAGYQGQVLVLSGMDQEARLAAEQLARAQGLRVIGAVHKPIALADLRAALATVA</sequence>
<dbReference type="InterPro" id="IPR011006">
    <property type="entry name" value="CheY-like_superfamily"/>
</dbReference>
<gene>
    <name evidence="4" type="ORF">E4L96_18190</name>
</gene>
<dbReference type="OrthoDB" id="8909676at2"/>
<dbReference type="Gene3D" id="3.40.50.2300">
    <property type="match status" value="1"/>
</dbReference>
<evidence type="ECO:0000259" key="3">
    <source>
        <dbReference type="PROSITE" id="PS50110"/>
    </source>
</evidence>
<dbReference type="Pfam" id="PF00072">
    <property type="entry name" value="Response_reg"/>
    <property type="match status" value="1"/>
</dbReference>
<organism evidence="4 5">
    <name type="scientific">Zemynaea arenosa</name>
    <dbReference type="NCBI Taxonomy" id="2561931"/>
    <lineage>
        <taxon>Bacteria</taxon>
        <taxon>Pseudomonadati</taxon>
        <taxon>Pseudomonadota</taxon>
        <taxon>Betaproteobacteria</taxon>
        <taxon>Burkholderiales</taxon>
        <taxon>Oxalobacteraceae</taxon>
        <taxon>Telluria group</taxon>
        <taxon>Zemynaea</taxon>
    </lineage>
</organism>
<dbReference type="RefSeq" id="WP_135208631.1">
    <property type="nucleotide sequence ID" value="NZ_SPVF01000233.1"/>
</dbReference>
<keyword evidence="1 2" id="KW-0597">Phosphoprotein</keyword>
<dbReference type="SUPFAM" id="SSF52172">
    <property type="entry name" value="CheY-like"/>
    <property type="match status" value="1"/>
</dbReference>
<proteinExistence type="predicted"/>
<dbReference type="PROSITE" id="PS50110">
    <property type="entry name" value="RESPONSE_REGULATORY"/>
    <property type="match status" value="1"/>
</dbReference>
<feature type="domain" description="Response regulatory" evidence="3">
    <location>
        <begin position="14"/>
        <end position="138"/>
    </location>
</feature>
<comment type="caution">
    <text evidence="4">The sequence shown here is derived from an EMBL/GenBank/DDBJ whole genome shotgun (WGS) entry which is preliminary data.</text>
</comment>
<dbReference type="EMBL" id="SPVF01000233">
    <property type="protein sequence ID" value="TFW15425.1"/>
    <property type="molecule type" value="Genomic_DNA"/>
</dbReference>
<reference evidence="4 5" key="1">
    <citation type="submission" date="2019-03" db="EMBL/GenBank/DDBJ databases">
        <title>Draft Genome Sequence of Massilia arenosa sp. nov., a Novel Massilia Species Isolated from a Sandy-loam Maize Soil.</title>
        <authorList>
            <person name="Raths R."/>
            <person name="Peta V."/>
            <person name="Bucking H."/>
        </authorList>
    </citation>
    <scope>NUCLEOTIDE SEQUENCE [LARGE SCALE GENOMIC DNA]</scope>
    <source>
        <strain evidence="4 5">MC02</strain>
    </source>
</reference>
<dbReference type="InterPro" id="IPR001789">
    <property type="entry name" value="Sig_transdc_resp-reg_receiver"/>
</dbReference>
<evidence type="ECO:0000256" key="1">
    <source>
        <dbReference type="ARBA" id="ARBA00022553"/>
    </source>
</evidence>
<evidence type="ECO:0000313" key="5">
    <source>
        <dbReference type="Proteomes" id="UP000298438"/>
    </source>
</evidence>
<evidence type="ECO:0000313" key="4">
    <source>
        <dbReference type="EMBL" id="TFW15425.1"/>
    </source>
</evidence>
<dbReference type="Proteomes" id="UP000298438">
    <property type="component" value="Unassembled WGS sequence"/>
</dbReference>
<dbReference type="PANTHER" id="PTHR44591:SF3">
    <property type="entry name" value="RESPONSE REGULATORY DOMAIN-CONTAINING PROTEIN"/>
    <property type="match status" value="1"/>
</dbReference>
<dbReference type="GO" id="GO:0000160">
    <property type="term" value="P:phosphorelay signal transduction system"/>
    <property type="evidence" value="ECO:0007669"/>
    <property type="project" value="InterPro"/>
</dbReference>
<dbReference type="PANTHER" id="PTHR44591">
    <property type="entry name" value="STRESS RESPONSE REGULATOR PROTEIN 1"/>
    <property type="match status" value="1"/>
</dbReference>
<dbReference type="InterPro" id="IPR050595">
    <property type="entry name" value="Bact_response_regulator"/>
</dbReference>
<name>A0A4Y9S6Q3_9BURK</name>
<keyword evidence="5" id="KW-1185">Reference proteome</keyword>
<protein>
    <submittedName>
        <fullName evidence="4">Response regulator</fullName>
    </submittedName>
</protein>
<accession>A0A4Y9S6Q3</accession>
<dbReference type="AlphaFoldDB" id="A0A4Y9S6Q3"/>
<feature type="modified residue" description="4-aspartylphosphate" evidence="2">
    <location>
        <position position="68"/>
    </location>
</feature>
<dbReference type="SMART" id="SM00448">
    <property type="entry name" value="REC"/>
    <property type="match status" value="1"/>
</dbReference>